<dbReference type="RefSeq" id="WP_005675029.1">
    <property type="nucleotide sequence ID" value="NZ_CP146288.1"/>
</dbReference>
<sequence length="123" mass="13228">MQKYLSIALILTGILHNILGIATMHDTLHRMWREGLVASVQINDASYALLWFLVAGFALMLIGTTFWQLANAGLLGWPPILGLFLLAATICIVYPKPGPFLLLAISGALVVAQLISPNTAQGS</sequence>
<reference evidence="2 3" key="1">
    <citation type="submission" date="2010-12" db="EMBL/GenBank/DDBJ databases">
        <authorList>
            <person name="Muzny D."/>
            <person name="Qin X."/>
            <person name="Deng J."/>
            <person name="Jiang H."/>
            <person name="Liu Y."/>
            <person name="Qu J."/>
            <person name="Song X.-Z."/>
            <person name="Zhang L."/>
            <person name="Thornton R."/>
            <person name="Coyle M."/>
            <person name="Francisco L."/>
            <person name="Jackson L."/>
            <person name="Javaid M."/>
            <person name="Korchina V."/>
            <person name="Kovar C."/>
            <person name="Mata R."/>
            <person name="Mathew T."/>
            <person name="Ngo R."/>
            <person name="Nguyen L."/>
            <person name="Nguyen N."/>
            <person name="Okwuonu G."/>
            <person name="Ongeri F."/>
            <person name="Pham C."/>
            <person name="Simmons D."/>
            <person name="Wilczek-Boney K."/>
            <person name="Hale W."/>
            <person name="Jakkamsetti A."/>
            <person name="Pham P."/>
            <person name="Ruth R."/>
            <person name="San Lucas F."/>
            <person name="Warren J."/>
            <person name="Zhang J."/>
            <person name="Zhao Z."/>
            <person name="Zhou C."/>
            <person name="Zhu D."/>
            <person name="Lee S."/>
            <person name="Bess C."/>
            <person name="Blankenburg K."/>
            <person name="Forbes L."/>
            <person name="Fu Q."/>
            <person name="Gubbala S."/>
            <person name="Hirani K."/>
            <person name="Jayaseelan J.C."/>
            <person name="Lara F."/>
            <person name="Munidasa M."/>
            <person name="Palculict T."/>
            <person name="Patil S."/>
            <person name="Pu L.-L."/>
            <person name="Saada N."/>
            <person name="Tang L."/>
            <person name="Weissenberger G."/>
            <person name="Zhu Y."/>
            <person name="Hemphill L."/>
            <person name="Shang Y."/>
            <person name="Youmans B."/>
            <person name="Ayvaz T."/>
            <person name="Ross M."/>
            <person name="Santibanez J."/>
            <person name="Aqrawi P."/>
            <person name="Gross S."/>
            <person name="Joshi V."/>
            <person name="Fowler G."/>
            <person name="Nazareth L."/>
            <person name="Reid J."/>
            <person name="Worley K."/>
            <person name="Petrosino J."/>
            <person name="Highlander S."/>
            <person name="Gibbs R."/>
        </authorList>
    </citation>
    <scope>NUCLEOTIDE SEQUENCE [LARGE SCALE GENOMIC DNA]</scope>
    <source>
        <strain evidence="2 3">ATCC 51599</strain>
    </source>
</reference>
<dbReference type="InterPro" id="IPR045590">
    <property type="entry name" value="DUF6463"/>
</dbReference>
<evidence type="ECO:0000256" key="1">
    <source>
        <dbReference type="SAM" id="Phobius"/>
    </source>
</evidence>
<organism evidence="2 3">
    <name type="scientific">Lautropia mirabilis ATCC 51599</name>
    <dbReference type="NCBI Taxonomy" id="887898"/>
    <lineage>
        <taxon>Bacteria</taxon>
        <taxon>Pseudomonadati</taxon>
        <taxon>Pseudomonadota</taxon>
        <taxon>Betaproteobacteria</taxon>
        <taxon>Burkholderiales</taxon>
        <taxon>Burkholderiaceae</taxon>
        <taxon>Lautropia</taxon>
    </lineage>
</organism>
<dbReference type="AlphaFoldDB" id="E7S108"/>
<keyword evidence="3" id="KW-1185">Reference proteome</keyword>
<proteinExistence type="predicted"/>
<dbReference type="HOGENOM" id="CLU_2057131_0_0_4"/>
<feature type="transmembrane region" description="Helical" evidence="1">
    <location>
        <begin position="45"/>
        <end position="69"/>
    </location>
</feature>
<comment type="caution">
    <text evidence="2">The sequence shown here is derived from an EMBL/GenBank/DDBJ whole genome shotgun (WGS) entry which is preliminary data.</text>
</comment>
<keyword evidence="1" id="KW-0472">Membrane</keyword>
<feature type="transmembrane region" description="Helical" evidence="1">
    <location>
        <begin position="75"/>
        <end position="93"/>
    </location>
</feature>
<feature type="transmembrane region" description="Helical" evidence="1">
    <location>
        <begin position="100"/>
        <end position="116"/>
    </location>
</feature>
<gene>
    <name evidence="2" type="ORF">HMPREF0551_2560</name>
</gene>
<keyword evidence="1" id="KW-1133">Transmembrane helix</keyword>
<keyword evidence="1" id="KW-0812">Transmembrane</keyword>
<name>E7S108_9BURK</name>
<dbReference type="Pfam" id="PF20064">
    <property type="entry name" value="DUF6463"/>
    <property type="match status" value="1"/>
</dbReference>
<feature type="transmembrane region" description="Helical" evidence="1">
    <location>
        <begin position="6"/>
        <end position="24"/>
    </location>
</feature>
<protein>
    <submittedName>
        <fullName evidence="2">Uncharacterized protein</fullName>
    </submittedName>
</protein>
<evidence type="ECO:0000313" key="3">
    <source>
        <dbReference type="Proteomes" id="UP000011021"/>
    </source>
</evidence>
<accession>E7S108</accession>
<evidence type="ECO:0000313" key="2">
    <source>
        <dbReference type="EMBL" id="EFV93664.1"/>
    </source>
</evidence>
<dbReference type="EMBL" id="AEQP01000024">
    <property type="protein sequence ID" value="EFV93664.1"/>
    <property type="molecule type" value="Genomic_DNA"/>
</dbReference>
<dbReference type="Proteomes" id="UP000011021">
    <property type="component" value="Unassembled WGS sequence"/>
</dbReference>